<evidence type="ECO:0000256" key="1">
    <source>
        <dbReference type="ARBA" id="ARBA00023012"/>
    </source>
</evidence>
<dbReference type="InterPro" id="IPR036641">
    <property type="entry name" value="HPT_dom_sf"/>
</dbReference>
<dbReference type="EMBL" id="QKQS01000001">
    <property type="protein sequence ID" value="PZA13884.1"/>
    <property type="molecule type" value="Genomic_DNA"/>
</dbReference>
<comment type="caution">
    <text evidence="4">The sequence shown here is derived from an EMBL/GenBank/DDBJ whole genome shotgun (WGS) entry which is preliminary data.</text>
</comment>
<organism evidence="4 5">
    <name type="scientific">Rhodopseudomonas palustris</name>
    <dbReference type="NCBI Taxonomy" id="1076"/>
    <lineage>
        <taxon>Bacteria</taxon>
        <taxon>Pseudomonadati</taxon>
        <taxon>Pseudomonadota</taxon>
        <taxon>Alphaproteobacteria</taxon>
        <taxon>Hyphomicrobiales</taxon>
        <taxon>Nitrobacteraceae</taxon>
        <taxon>Rhodopseudomonas</taxon>
    </lineage>
</organism>
<dbReference type="GO" id="GO:0000160">
    <property type="term" value="P:phosphorelay signal transduction system"/>
    <property type="evidence" value="ECO:0007669"/>
    <property type="project" value="UniProtKB-KW"/>
</dbReference>
<feature type="domain" description="HPt" evidence="3">
    <location>
        <begin position="57"/>
        <end position="149"/>
    </location>
</feature>
<feature type="modified residue" description="Phosphohistidine" evidence="2">
    <location>
        <position position="96"/>
    </location>
</feature>
<proteinExistence type="predicted"/>
<dbReference type="OrthoDB" id="9786548at2"/>
<accession>A0A323UMU0</accession>
<evidence type="ECO:0000313" key="5">
    <source>
        <dbReference type="Proteomes" id="UP000248134"/>
    </source>
</evidence>
<reference evidence="4 5" key="1">
    <citation type="submission" date="2018-06" db="EMBL/GenBank/DDBJ databases">
        <title>Draft Whole-Genome Sequence of the purple photosynthetic bacterium Rhodospeudomonas palustris XCP.</title>
        <authorList>
            <person name="Rayyan A."/>
            <person name="Meyer T.E."/>
            <person name="Kyndt J.A."/>
        </authorList>
    </citation>
    <scope>NUCLEOTIDE SEQUENCE [LARGE SCALE GENOMIC DNA]</scope>
    <source>
        <strain evidence="4 5">XCP</strain>
    </source>
</reference>
<protein>
    <submittedName>
        <fullName evidence="4">Hpt domain-containing protein</fullName>
    </submittedName>
</protein>
<evidence type="ECO:0000256" key="2">
    <source>
        <dbReference type="PROSITE-ProRule" id="PRU00110"/>
    </source>
</evidence>
<dbReference type="InterPro" id="IPR008207">
    <property type="entry name" value="Sig_transdc_His_kin_Hpt_dom"/>
</dbReference>
<gene>
    <name evidence="4" type="ORF">DNX69_00145</name>
</gene>
<evidence type="ECO:0000313" key="4">
    <source>
        <dbReference type="EMBL" id="PZA13884.1"/>
    </source>
</evidence>
<dbReference type="Proteomes" id="UP000248134">
    <property type="component" value="Unassembled WGS sequence"/>
</dbReference>
<dbReference type="AlphaFoldDB" id="A0A323UMU0"/>
<dbReference type="RefSeq" id="WP_110783848.1">
    <property type="nucleotide sequence ID" value="NZ_QKQS01000001.1"/>
</dbReference>
<name>A0A323UMU0_RHOPL</name>
<dbReference type="PROSITE" id="PS50894">
    <property type="entry name" value="HPT"/>
    <property type="match status" value="1"/>
</dbReference>
<sequence length="196" mass="20948">MSKPRPGDLQVATFPTHQVITQANPLRRVMRRLAEDAPTEPADDPVARAEAALASLSGEFGDWMAEECQRLAAAHADLLRDGVSKDNRAALFRAAHDIKGDASTFGFPAAAATAASLCRIIEHAPDLAKVPAELIANHVAAIQAIVREGAGGQKSEVQRALNRKLRGVADDYLAAVNRDRPEHLEAILAPSLVPEE</sequence>
<evidence type="ECO:0000259" key="3">
    <source>
        <dbReference type="PROSITE" id="PS50894"/>
    </source>
</evidence>
<dbReference type="Pfam" id="PF01627">
    <property type="entry name" value="Hpt"/>
    <property type="match status" value="1"/>
</dbReference>
<dbReference type="GO" id="GO:0004672">
    <property type="term" value="F:protein kinase activity"/>
    <property type="evidence" value="ECO:0007669"/>
    <property type="project" value="UniProtKB-ARBA"/>
</dbReference>
<dbReference type="Gene3D" id="1.20.120.160">
    <property type="entry name" value="HPT domain"/>
    <property type="match status" value="1"/>
</dbReference>
<keyword evidence="1" id="KW-0902">Two-component regulatory system</keyword>
<keyword evidence="2" id="KW-0597">Phosphoprotein</keyword>
<dbReference type="SUPFAM" id="SSF47226">
    <property type="entry name" value="Histidine-containing phosphotransfer domain, HPT domain"/>
    <property type="match status" value="1"/>
</dbReference>